<keyword evidence="4" id="KW-1185">Reference proteome</keyword>
<protein>
    <recommendedName>
        <fullName evidence="2">C2H2-type domain-containing protein</fullName>
    </recommendedName>
</protein>
<name>A0A9P0FD21_BRAAE</name>
<feature type="compositionally biased region" description="Polar residues" evidence="1">
    <location>
        <begin position="698"/>
        <end position="707"/>
    </location>
</feature>
<dbReference type="Proteomes" id="UP001154078">
    <property type="component" value="Chromosome 2"/>
</dbReference>
<feature type="region of interest" description="Disordered" evidence="1">
    <location>
        <begin position="146"/>
        <end position="202"/>
    </location>
</feature>
<feature type="domain" description="C2H2-type" evidence="2">
    <location>
        <begin position="716"/>
        <end position="737"/>
    </location>
</feature>
<sequence length="831" mass="90021">MTSDFRSEDITPASSNYNTDSDDFDDDLVPLRCWDCNINFTAREYLYKHLIHHVRQPYVNIERLQLPPLKITLKTRGDNNFEIVHSPPTATPPHAAGDLDEDKAEAKLALGGLSAETQSIKEELKEPENDECETNVRFSPNFVAVPQEADSPASSPASNSGTDKDSSSSATDPIAGAETPEYGNVPGAEPTPPPEPSPDYPKIRIKTTGLLKEPQGCTITEITDDNPNGDPNIDFFAFSGQNNENNMWNAPSLEDPLKITDLNDDNNIMALFNNNDKAKDYGFCTSDSEYISLDRLGDNNRGAMQLYNPNNSVVPTSSSNNPLDSLTGLPMQALAQQVSRLQPSGSSNQLHQQNVLINIQQFPAPPQPQYQPPMYTHHPQPPMYPPYQYQPNMYYPPAPPGYPPQHMPPPMQPPPPQMAGPPGVHPHPQQPPPPRGQGSPASNQNQQLQPQGQGYRQPMPPRQPAPRQQNPGQRMSMAPRQPGMGARGPNAPRQRAPMMRPRGAAPIGPQGPRGVRPRMGVPQNGQVRPHNSPVKRTPEQMAQLQAKKKRLDLLTPDKDDDDCQVISIQPKNTDGGLPQIESVQGGTTEPAENSIMHLSDSITLSVRNPPPKPVEVVKKSDASAVANILATRGITVTATAKPKEITKSTAAPALPASLNLNGAVSILPAAKTNGNTAKSSEALPTVDLTDDTPVPSPIKQSTNSPQKQRPGLPYRCDLCPAQYPNALGLNKHRQSYHKTTGGMPELGIPLVNLKQNGIMQKLGQLGINLYIPLPSSGGDGMFGLPIINTRNPGNVSALGATQMLSLGPVRNIPKPASNNNVVNRAQHPQKP</sequence>
<gene>
    <name evidence="3" type="ORF">MELIAE_LOCUS3863</name>
</gene>
<feature type="compositionally biased region" description="Low complexity" evidence="1">
    <location>
        <begin position="465"/>
        <end position="474"/>
    </location>
</feature>
<feature type="region of interest" description="Disordered" evidence="1">
    <location>
        <begin position="398"/>
        <end position="537"/>
    </location>
</feature>
<organism evidence="3 4">
    <name type="scientific">Brassicogethes aeneus</name>
    <name type="common">Rape pollen beetle</name>
    <name type="synonym">Meligethes aeneus</name>
    <dbReference type="NCBI Taxonomy" id="1431903"/>
    <lineage>
        <taxon>Eukaryota</taxon>
        <taxon>Metazoa</taxon>
        <taxon>Ecdysozoa</taxon>
        <taxon>Arthropoda</taxon>
        <taxon>Hexapoda</taxon>
        <taxon>Insecta</taxon>
        <taxon>Pterygota</taxon>
        <taxon>Neoptera</taxon>
        <taxon>Endopterygota</taxon>
        <taxon>Coleoptera</taxon>
        <taxon>Polyphaga</taxon>
        <taxon>Cucujiformia</taxon>
        <taxon>Nitidulidae</taxon>
        <taxon>Meligethinae</taxon>
        <taxon>Brassicogethes</taxon>
    </lineage>
</organism>
<dbReference type="AlphaFoldDB" id="A0A9P0FD21"/>
<dbReference type="PROSITE" id="PS00028">
    <property type="entry name" value="ZINC_FINGER_C2H2_1"/>
    <property type="match status" value="2"/>
</dbReference>
<feature type="compositionally biased region" description="Low complexity" evidence="1">
    <location>
        <begin position="491"/>
        <end position="506"/>
    </location>
</feature>
<evidence type="ECO:0000259" key="2">
    <source>
        <dbReference type="PROSITE" id="PS00028"/>
    </source>
</evidence>
<feature type="compositionally biased region" description="Pro residues" evidence="1">
    <location>
        <begin position="189"/>
        <end position="199"/>
    </location>
</feature>
<feature type="region of interest" description="Disordered" evidence="1">
    <location>
        <begin position="363"/>
        <end position="383"/>
    </location>
</feature>
<feature type="compositionally biased region" description="Low complexity" evidence="1">
    <location>
        <begin position="151"/>
        <end position="172"/>
    </location>
</feature>
<feature type="compositionally biased region" description="Low complexity" evidence="1">
    <location>
        <begin position="436"/>
        <end position="457"/>
    </location>
</feature>
<dbReference type="InterPro" id="IPR013087">
    <property type="entry name" value="Znf_C2H2_type"/>
</dbReference>
<dbReference type="EMBL" id="OV121133">
    <property type="protein sequence ID" value="CAH0551198.1"/>
    <property type="molecule type" value="Genomic_DNA"/>
</dbReference>
<feature type="domain" description="C2H2-type" evidence="2">
    <location>
        <begin position="33"/>
        <end position="53"/>
    </location>
</feature>
<evidence type="ECO:0000256" key="1">
    <source>
        <dbReference type="SAM" id="MobiDB-lite"/>
    </source>
</evidence>
<feature type="compositionally biased region" description="Pro residues" evidence="1">
    <location>
        <begin position="398"/>
        <end position="435"/>
    </location>
</feature>
<dbReference type="OrthoDB" id="5982876at2759"/>
<proteinExistence type="predicted"/>
<accession>A0A9P0FD21</accession>
<feature type="region of interest" description="Disordered" evidence="1">
    <location>
        <begin position="674"/>
        <end position="712"/>
    </location>
</feature>
<feature type="region of interest" description="Disordered" evidence="1">
    <location>
        <begin position="1"/>
        <end position="21"/>
    </location>
</feature>
<reference evidence="3" key="1">
    <citation type="submission" date="2021-12" db="EMBL/GenBank/DDBJ databases">
        <authorList>
            <person name="King R."/>
        </authorList>
    </citation>
    <scope>NUCLEOTIDE SEQUENCE</scope>
</reference>
<feature type="region of interest" description="Disordered" evidence="1">
    <location>
        <begin position="811"/>
        <end position="831"/>
    </location>
</feature>
<evidence type="ECO:0000313" key="4">
    <source>
        <dbReference type="Proteomes" id="UP001154078"/>
    </source>
</evidence>
<dbReference type="SMART" id="SM00355">
    <property type="entry name" value="ZnF_C2H2"/>
    <property type="match status" value="2"/>
</dbReference>
<evidence type="ECO:0000313" key="3">
    <source>
        <dbReference type="EMBL" id="CAH0551198.1"/>
    </source>
</evidence>